<sequence>MLCGCFQPQPPPPSSDETAKMLAAKPKHNEPQSFVNTTNKDALANLVDLEEVVLNWAKLIFDTTKSKAEAKIKKKYLSYNINWTKLYQESMEPEYEIHGAKGNVTG</sequence>
<gene>
    <name evidence="2" type="ORF">TELCIR_16282</name>
</gene>
<organism evidence="2 3">
    <name type="scientific">Teladorsagia circumcincta</name>
    <name type="common">Brown stomach worm</name>
    <name type="synonym">Ostertagia circumcincta</name>
    <dbReference type="NCBI Taxonomy" id="45464"/>
    <lineage>
        <taxon>Eukaryota</taxon>
        <taxon>Metazoa</taxon>
        <taxon>Ecdysozoa</taxon>
        <taxon>Nematoda</taxon>
        <taxon>Chromadorea</taxon>
        <taxon>Rhabditida</taxon>
        <taxon>Rhabditina</taxon>
        <taxon>Rhabditomorpha</taxon>
        <taxon>Strongyloidea</taxon>
        <taxon>Trichostrongylidae</taxon>
        <taxon>Teladorsagia</taxon>
    </lineage>
</organism>
<dbReference type="OrthoDB" id="9977517at2759"/>
<name>A0A2G9TXJ5_TELCI</name>
<feature type="region of interest" description="Disordered" evidence="1">
    <location>
        <begin position="1"/>
        <end position="20"/>
    </location>
</feature>
<dbReference type="Proteomes" id="UP000230423">
    <property type="component" value="Unassembled WGS sequence"/>
</dbReference>
<accession>A0A2G9TXJ5</accession>
<proteinExistence type="predicted"/>
<evidence type="ECO:0000256" key="1">
    <source>
        <dbReference type="SAM" id="MobiDB-lite"/>
    </source>
</evidence>
<feature type="non-terminal residue" evidence="2">
    <location>
        <position position="106"/>
    </location>
</feature>
<evidence type="ECO:0000313" key="3">
    <source>
        <dbReference type="Proteomes" id="UP000230423"/>
    </source>
</evidence>
<keyword evidence="3" id="KW-1185">Reference proteome</keyword>
<evidence type="ECO:0000313" key="2">
    <source>
        <dbReference type="EMBL" id="PIO62172.1"/>
    </source>
</evidence>
<protein>
    <submittedName>
        <fullName evidence="2">Uncharacterized protein</fullName>
    </submittedName>
</protein>
<dbReference type="AlphaFoldDB" id="A0A2G9TXJ5"/>
<reference evidence="2 3" key="1">
    <citation type="submission" date="2015-09" db="EMBL/GenBank/DDBJ databases">
        <title>Draft genome of the parasitic nematode Teladorsagia circumcincta isolate WARC Sus (inbred).</title>
        <authorList>
            <person name="Mitreva M."/>
        </authorList>
    </citation>
    <scope>NUCLEOTIDE SEQUENCE [LARGE SCALE GENOMIC DNA]</scope>
    <source>
        <strain evidence="2 3">S</strain>
    </source>
</reference>
<dbReference type="EMBL" id="KZ352463">
    <property type="protein sequence ID" value="PIO62172.1"/>
    <property type="molecule type" value="Genomic_DNA"/>
</dbReference>